<evidence type="ECO:0008006" key="4">
    <source>
        <dbReference type="Google" id="ProtNLM"/>
    </source>
</evidence>
<dbReference type="AlphaFoldDB" id="A0A6G9QPB6"/>
<keyword evidence="1" id="KW-1133">Transmembrane helix</keyword>
<evidence type="ECO:0000313" key="2">
    <source>
        <dbReference type="EMBL" id="QIR15905.1"/>
    </source>
</evidence>
<gene>
    <name evidence="2" type="ORF">HBH39_16675</name>
</gene>
<dbReference type="EMBL" id="CP050313">
    <property type="protein sequence ID" value="QIR15905.1"/>
    <property type="molecule type" value="Genomic_DNA"/>
</dbReference>
<reference evidence="2 3" key="1">
    <citation type="submission" date="2020-03" db="EMBL/GenBank/DDBJ databases">
        <title>Complete genome sequence of Shewanella sp.</title>
        <authorList>
            <person name="Kim Y.-S."/>
            <person name="Kim S.-J."/>
            <person name="Jung H.-K."/>
            <person name="Kim K.-H."/>
        </authorList>
    </citation>
    <scope>NUCLEOTIDE SEQUENCE [LARGE SCALE GENOMIC DNA]</scope>
    <source>
        <strain evidence="2 3">PN3F2</strain>
    </source>
</reference>
<dbReference type="Proteomes" id="UP000502608">
    <property type="component" value="Chromosome"/>
</dbReference>
<feature type="transmembrane region" description="Helical" evidence="1">
    <location>
        <begin position="207"/>
        <end position="230"/>
    </location>
</feature>
<organism evidence="2 3">
    <name type="scientific">Shewanella aestuarii</name>
    <dbReference type="NCBI Taxonomy" id="1028752"/>
    <lineage>
        <taxon>Bacteria</taxon>
        <taxon>Pseudomonadati</taxon>
        <taxon>Pseudomonadota</taxon>
        <taxon>Gammaproteobacteria</taxon>
        <taxon>Alteromonadales</taxon>
        <taxon>Shewanellaceae</taxon>
        <taxon>Shewanella</taxon>
    </lineage>
</organism>
<keyword evidence="3" id="KW-1185">Reference proteome</keyword>
<keyword evidence="1" id="KW-0812">Transmembrane</keyword>
<dbReference type="KEGG" id="saes:HBH39_16675"/>
<accession>A0A6G9QPB6</accession>
<name>A0A6G9QPB6_9GAMM</name>
<evidence type="ECO:0000256" key="1">
    <source>
        <dbReference type="SAM" id="Phobius"/>
    </source>
</evidence>
<protein>
    <recommendedName>
        <fullName evidence="4">PepSY domain-containing protein</fullName>
    </recommendedName>
</protein>
<dbReference type="RefSeq" id="WP_167679761.1">
    <property type="nucleotide sequence ID" value="NZ_CP050313.1"/>
</dbReference>
<keyword evidence="1" id="KW-0472">Membrane</keyword>
<evidence type="ECO:0000313" key="3">
    <source>
        <dbReference type="Proteomes" id="UP000502608"/>
    </source>
</evidence>
<sequence>MSWVRKLHKWASVLVGLQLFLWVASGLYFNLMDHTKAAGHTYFHHEHGPVVIDYIKLVEPKAVLENNPPSVSISVISLLNKPYYLLTHQQGLYRHFKNDYSLVDGVSGERVQIDMDFASQLAQASYAGEAPIASVQLLVPPLDDFPKQQNVTWQVNFADDIATSVYVEAGSGRIVGHSDQHKRLADIFFMLHFMDYTNQGSFNNIQIMLLAFIGLWLSASGSIWTVDMLLRRKYRLKLTAKKPRLRSTK</sequence>
<proteinExistence type="predicted"/>